<name>A0A060UTE5_9PROT</name>
<dbReference type="AlphaFoldDB" id="A0A060UTE5"/>
<sequence length="52" mass="5716">MMHVTKPGDNIFADLGFDDAEALSLQTKSKRIISEKLAIKDQLKQAEAATIL</sequence>
<protein>
    <submittedName>
        <fullName evidence="1">Transcriptional regulator, XRE family</fullName>
    </submittedName>
</protein>
<proteinExistence type="predicted"/>
<reference evidence="1" key="1">
    <citation type="submission" date="2014-03" db="EMBL/GenBank/DDBJ databases">
        <authorList>
            <person name="Genoscope - CEA"/>
        </authorList>
    </citation>
    <scope>NUCLEOTIDE SEQUENCE [LARGE SCALE GENOMIC DNA]</scope>
    <source>
        <strain evidence="1">CF27</strain>
    </source>
</reference>
<organism evidence="1">
    <name type="scientific">Acidithiobacillus ferrivorans</name>
    <dbReference type="NCBI Taxonomy" id="160808"/>
    <lineage>
        <taxon>Bacteria</taxon>
        <taxon>Pseudomonadati</taxon>
        <taxon>Pseudomonadota</taxon>
        <taxon>Acidithiobacillia</taxon>
        <taxon>Acidithiobacillales</taxon>
        <taxon>Acidithiobacillaceae</taxon>
        <taxon>Acidithiobacillus</taxon>
    </lineage>
</organism>
<dbReference type="EMBL" id="CCCS020000033">
    <property type="protein sequence ID" value="CDQ10038.1"/>
    <property type="molecule type" value="Genomic_DNA"/>
</dbReference>
<reference evidence="1" key="2">
    <citation type="submission" date="2014-07" db="EMBL/GenBank/DDBJ databases">
        <title>Initial genome analysis of the psychrotolerant acidophile Acidithiobacillus ferrivorans CF27: insights into iron and sulfur oxidation pathways and into biofilm formation.</title>
        <authorList>
            <person name="Talla E."/>
            <person name="Hedrich S."/>
            <person name="Mangenot S."/>
            <person name="Ji B."/>
            <person name="Johnson D.B."/>
            <person name="Barbe V."/>
            <person name="Bonnefoy V."/>
        </authorList>
    </citation>
    <scope>NUCLEOTIDE SEQUENCE [LARGE SCALE GENOMIC DNA]</scope>
    <source>
        <strain evidence="1">CF27</strain>
    </source>
</reference>
<gene>
    <name evidence="1" type="ORF">AFERRI_390002</name>
</gene>
<evidence type="ECO:0000313" key="1">
    <source>
        <dbReference type="EMBL" id="CDQ10038.1"/>
    </source>
</evidence>
<accession>A0A060UTE5</accession>
<comment type="caution">
    <text evidence="1">The sequence shown here is derived from an EMBL/GenBank/DDBJ whole genome shotgun (WGS) entry which is preliminary data.</text>
</comment>